<keyword evidence="5" id="KW-1185">Reference proteome</keyword>
<sequence>MPRIARPLLAIALAGAAALPAAAQETRLDGFYLGIFGGIAVLDSTVVIPAAEGRAAAKFVDQGGDGAVIGLRGGWGRMISRHGYAGIEGEFLLPIDVTSRLNALGVEYRDRLRNEFGVYGRIGWSPERNSLFFLRAGMTIPRQSFDSVPGGSRETWSVAPAIGLGAETHVTRHVAARIDATYSWPTGDNRMESYRMTAGLAWRF</sequence>
<organism evidence="4 5">
    <name type="scientific">Roseomonas nitratireducens</name>
    <dbReference type="NCBI Taxonomy" id="2820810"/>
    <lineage>
        <taxon>Bacteria</taxon>
        <taxon>Pseudomonadati</taxon>
        <taxon>Pseudomonadota</taxon>
        <taxon>Alphaproteobacteria</taxon>
        <taxon>Acetobacterales</taxon>
        <taxon>Roseomonadaceae</taxon>
        <taxon>Roseomonas</taxon>
    </lineage>
</organism>
<accession>A0ABS4AYQ1</accession>
<feature type="domain" description="Outer membrane protein beta-barrel" evidence="3">
    <location>
        <begin position="10"/>
        <end position="204"/>
    </location>
</feature>
<evidence type="ECO:0000256" key="1">
    <source>
        <dbReference type="ARBA" id="ARBA00022729"/>
    </source>
</evidence>
<dbReference type="Pfam" id="PF13505">
    <property type="entry name" value="OMP_b-brl"/>
    <property type="match status" value="1"/>
</dbReference>
<protein>
    <submittedName>
        <fullName evidence="4">Outer membrane beta-barrel protein</fullName>
    </submittedName>
</protein>
<dbReference type="Proteomes" id="UP000680815">
    <property type="component" value="Unassembled WGS sequence"/>
</dbReference>
<name>A0ABS4AYQ1_9PROT</name>
<dbReference type="RefSeq" id="WP_209353900.1">
    <property type="nucleotide sequence ID" value="NZ_JAGIYZ010000030.1"/>
</dbReference>
<gene>
    <name evidence="4" type="ORF">J5Y09_21415</name>
</gene>
<dbReference type="Gene3D" id="2.40.160.20">
    <property type="match status" value="1"/>
</dbReference>
<evidence type="ECO:0000313" key="4">
    <source>
        <dbReference type="EMBL" id="MBP0466502.1"/>
    </source>
</evidence>
<feature type="chain" id="PRO_5045402769" evidence="2">
    <location>
        <begin position="24"/>
        <end position="204"/>
    </location>
</feature>
<feature type="signal peptide" evidence="2">
    <location>
        <begin position="1"/>
        <end position="23"/>
    </location>
</feature>
<proteinExistence type="predicted"/>
<evidence type="ECO:0000256" key="2">
    <source>
        <dbReference type="SAM" id="SignalP"/>
    </source>
</evidence>
<evidence type="ECO:0000313" key="5">
    <source>
        <dbReference type="Proteomes" id="UP000680815"/>
    </source>
</evidence>
<dbReference type="InterPro" id="IPR011250">
    <property type="entry name" value="OMP/PagP_B-barrel"/>
</dbReference>
<keyword evidence="1 2" id="KW-0732">Signal</keyword>
<comment type="caution">
    <text evidence="4">The sequence shown here is derived from an EMBL/GenBank/DDBJ whole genome shotgun (WGS) entry which is preliminary data.</text>
</comment>
<evidence type="ECO:0000259" key="3">
    <source>
        <dbReference type="Pfam" id="PF13505"/>
    </source>
</evidence>
<dbReference type="InterPro" id="IPR027385">
    <property type="entry name" value="Beta-barrel_OMP"/>
</dbReference>
<reference evidence="4 5" key="1">
    <citation type="submission" date="2021-03" db="EMBL/GenBank/DDBJ databases">
        <authorList>
            <person name="So Y."/>
        </authorList>
    </citation>
    <scope>NUCLEOTIDE SEQUENCE [LARGE SCALE GENOMIC DNA]</scope>
    <source>
        <strain evidence="4 5">PWR1</strain>
    </source>
</reference>
<dbReference type="EMBL" id="JAGIYZ010000030">
    <property type="protein sequence ID" value="MBP0466502.1"/>
    <property type="molecule type" value="Genomic_DNA"/>
</dbReference>
<dbReference type="SUPFAM" id="SSF56925">
    <property type="entry name" value="OMPA-like"/>
    <property type="match status" value="1"/>
</dbReference>